<dbReference type="Gene3D" id="3.50.50.60">
    <property type="entry name" value="FAD/NAD(P)-binding domain"/>
    <property type="match status" value="2"/>
</dbReference>
<dbReference type="PANTHER" id="PTHR23023">
    <property type="entry name" value="DIMETHYLANILINE MONOOXYGENASE"/>
    <property type="match status" value="1"/>
</dbReference>
<keyword evidence="6" id="KW-1185">Reference proteome</keyword>
<protein>
    <submittedName>
        <fullName evidence="5">Monooxygenase</fullName>
    </submittedName>
</protein>
<sequence>MSSRDASAAEPSAALKRPTRIAVIGAGSAGLAMAQQALDVGRDQVQLVVFEREGHVGGLWHYCPTPGPCEVRGAADGSPGLARFADWPDHPALPPSAMYDGLRTNIASDIMAYRDEPFVQGLSLFPARADVEAYLDAFADHYDLRKYIRFNTHVVHVERSQHMWSVTVRDAQGERTEAFDALVCAQGRCSVPYIPSIPHMDRFRGKQLHSAWYRTPTDFRGQRILVVGSNSSGCDITRELMGGTVREFPGVDEWQRDTLQDPPRTQVEVFQSYHNPDEPPPMDYDPRDPQAPAWCKRIQVVGPITHVDTDGALALQDGTRLANIDTIVWATGFLYQVPFTTRGEPFVSRPLIPPVGTPGVRVAPEANAASVLENMDDWLLFYEGAPNLVFLGLPNRIVPFPLAQLQSRVAANVFLGKMPPLPRVRSDLPMSDPQRWEPQPADDHHFQPLWRDWTFGASSEIAYHDALLALLPGPQSKERPPGEQQYLEHNDRRGEGVHPHEGWYQFAQWRRDRRIHGKELRRETLGY</sequence>
<proteinExistence type="inferred from homology"/>
<keyword evidence="3" id="KW-0274">FAD</keyword>
<dbReference type="PRINTS" id="PR00419">
    <property type="entry name" value="ADXRDTASE"/>
</dbReference>
<dbReference type="SUPFAM" id="SSF51735">
    <property type="entry name" value="NAD(P)-binding Rossmann-fold domains"/>
    <property type="match status" value="1"/>
</dbReference>
<evidence type="ECO:0000256" key="3">
    <source>
        <dbReference type="ARBA" id="ARBA00022827"/>
    </source>
</evidence>
<dbReference type="Pfam" id="PF00743">
    <property type="entry name" value="FMO-like"/>
    <property type="match status" value="1"/>
</dbReference>
<keyword evidence="4" id="KW-0560">Oxidoreductase</keyword>
<keyword evidence="5" id="KW-0503">Monooxygenase</keyword>
<evidence type="ECO:0000313" key="6">
    <source>
        <dbReference type="Proteomes" id="UP000818624"/>
    </source>
</evidence>
<dbReference type="SUPFAM" id="SSF51905">
    <property type="entry name" value="FAD/NAD(P)-binding domain"/>
    <property type="match status" value="1"/>
</dbReference>
<dbReference type="InterPro" id="IPR050346">
    <property type="entry name" value="FMO-like"/>
</dbReference>
<accession>A0ABY8EN45</accession>
<organism evidence="5 6">
    <name type="scientific">Malassezia furfur</name>
    <name type="common">Pityriasis versicolor infection agent</name>
    <name type="synonym">Pityrosporum furfur</name>
    <dbReference type="NCBI Taxonomy" id="55194"/>
    <lineage>
        <taxon>Eukaryota</taxon>
        <taxon>Fungi</taxon>
        <taxon>Dikarya</taxon>
        <taxon>Basidiomycota</taxon>
        <taxon>Ustilaginomycotina</taxon>
        <taxon>Malasseziomycetes</taxon>
        <taxon>Malasseziales</taxon>
        <taxon>Malasseziaceae</taxon>
        <taxon>Malassezia</taxon>
    </lineage>
</organism>
<comment type="similarity">
    <text evidence="1">Belongs to the FMO family.</text>
</comment>
<dbReference type="EMBL" id="CP046234">
    <property type="protein sequence ID" value="WFD45813.1"/>
    <property type="molecule type" value="Genomic_DNA"/>
</dbReference>
<reference evidence="5 6" key="1">
    <citation type="journal article" date="2020" name="Elife">
        <title>Loss of centromere function drives karyotype evolution in closely related Malassezia species.</title>
        <authorList>
            <person name="Sankaranarayanan S.R."/>
            <person name="Ianiri G."/>
            <person name="Coelho M.A."/>
            <person name="Reza M.H."/>
            <person name="Thimmappa B.C."/>
            <person name="Ganguly P."/>
            <person name="Vadnala R.N."/>
            <person name="Sun S."/>
            <person name="Siddharthan R."/>
            <person name="Tellgren-Roth C."/>
            <person name="Dawson T.L."/>
            <person name="Heitman J."/>
            <person name="Sanyal K."/>
        </authorList>
    </citation>
    <scope>NUCLEOTIDE SEQUENCE [LARGE SCALE GENOMIC DNA]</scope>
    <source>
        <strain evidence="5">CBS14141</strain>
    </source>
</reference>
<keyword evidence="2" id="KW-0285">Flavoprotein</keyword>
<gene>
    <name evidence="5" type="primary">FMO1</name>
    <name evidence="5" type="ORF">GLX27_000438</name>
</gene>
<dbReference type="InterPro" id="IPR020946">
    <property type="entry name" value="Flavin_mOase-like"/>
</dbReference>
<evidence type="ECO:0000313" key="5">
    <source>
        <dbReference type="EMBL" id="WFD45813.1"/>
    </source>
</evidence>
<dbReference type="InterPro" id="IPR036291">
    <property type="entry name" value="NAD(P)-bd_dom_sf"/>
</dbReference>
<dbReference type="Pfam" id="PF13450">
    <property type="entry name" value="NAD_binding_8"/>
    <property type="match status" value="1"/>
</dbReference>
<dbReference type="GO" id="GO:0004497">
    <property type="term" value="F:monooxygenase activity"/>
    <property type="evidence" value="ECO:0007669"/>
    <property type="project" value="UniProtKB-KW"/>
</dbReference>
<name>A0ABY8EN45_MALFU</name>
<evidence type="ECO:0000256" key="2">
    <source>
        <dbReference type="ARBA" id="ARBA00022630"/>
    </source>
</evidence>
<evidence type="ECO:0000256" key="1">
    <source>
        <dbReference type="ARBA" id="ARBA00009183"/>
    </source>
</evidence>
<evidence type="ECO:0000256" key="4">
    <source>
        <dbReference type="ARBA" id="ARBA00023002"/>
    </source>
</evidence>
<dbReference type="InterPro" id="IPR036188">
    <property type="entry name" value="FAD/NAD-bd_sf"/>
</dbReference>
<dbReference type="Proteomes" id="UP000818624">
    <property type="component" value="Chromosome 1"/>
</dbReference>